<dbReference type="EMBL" id="CP002042">
    <property type="protein sequence ID" value="ADH64283.1"/>
    <property type="molecule type" value="Genomic_DNA"/>
</dbReference>
<dbReference type="KEGG" id="msv:Mesil_2428"/>
<evidence type="ECO:0000313" key="3">
    <source>
        <dbReference type="Proteomes" id="UP000001916"/>
    </source>
</evidence>
<dbReference type="InterPro" id="IPR027417">
    <property type="entry name" value="P-loop_NTPase"/>
</dbReference>
<protein>
    <submittedName>
        <fullName evidence="2">Transcriptional regulator, SARP family</fullName>
    </submittedName>
</protein>
<accession>D7BAE8</accession>
<dbReference type="InterPro" id="IPR011990">
    <property type="entry name" value="TPR-like_helical_dom_sf"/>
</dbReference>
<dbReference type="GO" id="GO:0003677">
    <property type="term" value="F:DNA binding"/>
    <property type="evidence" value="ECO:0007669"/>
    <property type="project" value="InterPro"/>
</dbReference>
<dbReference type="eggNOG" id="COG3629">
    <property type="taxonomic scope" value="Bacteria"/>
</dbReference>
<dbReference type="Gene3D" id="1.10.10.10">
    <property type="entry name" value="Winged helix-like DNA-binding domain superfamily/Winged helix DNA-binding domain"/>
    <property type="match status" value="1"/>
</dbReference>
<dbReference type="InterPro" id="IPR016032">
    <property type="entry name" value="Sig_transdc_resp-reg_C-effctor"/>
</dbReference>
<dbReference type="AlphaFoldDB" id="D7BAE8"/>
<sequence length="494" mass="56302">MDPILRVELLGHFRFSFKGRAITGLSPRHQSLLAYLILNQQNPQLRTQIAFLFWPDSSDEQALTNLRRELHQLRHHLPQAEDFLVIDRRQLQWRAGPHFSLDVADFQSAVHSGSRAALEKAVKLYRGDLLPSCYEDWIVPERERLHGLMIEAYLRLIGWLEEDREYRLALEHAHDLLAHEPLHEGAYRALMRLHSLLGERAAALHAYHTCASLLGRDLGARPSAATQALYQSLLESDEPSQPTSIPPAGQPSTEAAYPLIGREQEWNTLRQTWGEAMLSGARCVVIQGVAGIGKTRLAEELLRWVAERGIAGARTRCYAAEGRLAFAPITEWLRSRSLRPGLEASEPLGLSEVARLLPELLREHPDLPRPPPLSESWQRQHFFEAVARCFLRDHRPLLLVLDDIQWCDPDTLEWLHYLLRSTPQAQLLLVATLRSEERRDNIALQTFLRDLRQWGRLSELELGPLNEIHTARLAAQVAGQPPDTSFTDFTRLSL</sequence>
<dbReference type="SUPFAM" id="SSF52540">
    <property type="entry name" value="P-loop containing nucleoside triphosphate hydrolases"/>
    <property type="match status" value="1"/>
</dbReference>
<dbReference type="Pfam" id="PF03704">
    <property type="entry name" value="BTAD"/>
    <property type="match status" value="1"/>
</dbReference>
<dbReference type="OrthoDB" id="33871at2"/>
<feature type="domain" description="Bacterial transcriptional activator" evidence="1">
    <location>
        <begin position="101"/>
        <end position="234"/>
    </location>
</feature>
<evidence type="ECO:0000313" key="2">
    <source>
        <dbReference type="EMBL" id="ADH64283.1"/>
    </source>
</evidence>
<dbReference type="HOGENOM" id="CLU_551864_0_0_0"/>
<gene>
    <name evidence="2" type="ordered locus">Mesil_2428</name>
</gene>
<dbReference type="SMART" id="SM01043">
    <property type="entry name" value="BTAD"/>
    <property type="match status" value="1"/>
</dbReference>
<dbReference type="SUPFAM" id="SSF46894">
    <property type="entry name" value="C-terminal effector domain of the bipartite response regulators"/>
    <property type="match status" value="1"/>
</dbReference>
<dbReference type="InterPro" id="IPR041664">
    <property type="entry name" value="AAA_16"/>
</dbReference>
<dbReference type="SUPFAM" id="SSF48452">
    <property type="entry name" value="TPR-like"/>
    <property type="match status" value="1"/>
</dbReference>
<dbReference type="Gene3D" id="1.25.40.10">
    <property type="entry name" value="Tetratricopeptide repeat domain"/>
    <property type="match status" value="1"/>
</dbReference>
<dbReference type="InterPro" id="IPR051677">
    <property type="entry name" value="AfsR-DnrI-RedD_regulator"/>
</dbReference>
<dbReference type="Pfam" id="PF13191">
    <property type="entry name" value="AAA_16"/>
    <property type="match status" value="1"/>
</dbReference>
<proteinExistence type="predicted"/>
<dbReference type="InterPro" id="IPR005158">
    <property type="entry name" value="BTAD"/>
</dbReference>
<dbReference type="PANTHER" id="PTHR35807">
    <property type="entry name" value="TRANSCRIPTIONAL REGULATOR REDD-RELATED"/>
    <property type="match status" value="1"/>
</dbReference>
<dbReference type="GO" id="GO:0006355">
    <property type="term" value="P:regulation of DNA-templated transcription"/>
    <property type="evidence" value="ECO:0007669"/>
    <property type="project" value="InterPro"/>
</dbReference>
<keyword evidence="3" id="KW-1185">Reference proteome</keyword>
<reference evidence="2 3" key="1">
    <citation type="journal article" date="2010" name="Stand. Genomic Sci.">
        <title>Complete genome sequence of Meiothermus silvanus type strain (VI-R2).</title>
        <authorList>
            <person name="Sikorski J."/>
            <person name="Tindall B.J."/>
            <person name="Lowry S."/>
            <person name="Lucas S."/>
            <person name="Nolan M."/>
            <person name="Copeland A."/>
            <person name="Glavina Del Rio T."/>
            <person name="Tice H."/>
            <person name="Cheng J.F."/>
            <person name="Han C."/>
            <person name="Pitluck S."/>
            <person name="Liolios K."/>
            <person name="Ivanova N."/>
            <person name="Mavromatis K."/>
            <person name="Mikhailova N."/>
            <person name="Pati A."/>
            <person name="Goodwin L."/>
            <person name="Chen A."/>
            <person name="Palaniappan K."/>
            <person name="Land M."/>
            <person name="Hauser L."/>
            <person name="Chang Y.J."/>
            <person name="Jeffries C.D."/>
            <person name="Rohde M."/>
            <person name="Goker M."/>
            <person name="Woyke T."/>
            <person name="Bristow J."/>
            <person name="Eisen J.A."/>
            <person name="Markowitz V."/>
            <person name="Hugenholtz P."/>
            <person name="Kyrpides N.C."/>
            <person name="Klenk H.P."/>
            <person name="Lapidus A."/>
        </authorList>
    </citation>
    <scope>NUCLEOTIDE SEQUENCE [LARGE SCALE GENOMIC DNA]</scope>
    <source>
        <strain evidence="3">ATCC 700542 / DSM 9946 / VI-R2</strain>
    </source>
</reference>
<dbReference type="STRING" id="526227.Mesil_2428"/>
<dbReference type="Proteomes" id="UP000001916">
    <property type="component" value="Chromosome"/>
</dbReference>
<evidence type="ECO:0000259" key="1">
    <source>
        <dbReference type="SMART" id="SM01043"/>
    </source>
</evidence>
<dbReference type="RefSeq" id="WP_013158825.1">
    <property type="nucleotide sequence ID" value="NC_014212.1"/>
</dbReference>
<dbReference type="eggNOG" id="COG3899">
    <property type="taxonomic scope" value="Bacteria"/>
</dbReference>
<dbReference type="Gene3D" id="3.40.50.300">
    <property type="entry name" value="P-loop containing nucleotide triphosphate hydrolases"/>
    <property type="match status" value="1"/>
</dbReference>
<organism evidence="2 3">
    <name type="scientific">Allomeiothermus silvanus (strain ATCC 700542 / DSM 9946 / NBRC 106475 / NCIMB 13440 / VI-R2)</name>
    <name type="common">Thermus silvanus</name>
    <dbReference type="NCBI Taxonomy" id="526227"/>
    <lineage>
        <taxon>Bacteria</taxon>
        <taxon>Thermotogati</taxon>
        <taxon>Deinococcota</taxon>
        <taxon>Deinococci</taxon>
        <taxon>Thermales</taxon>
        <taxon>Thermaceae</taxon>
        <taxon>Allomeiothermus</taxon>
    </lineage>
</organism>
<dbReference type="InterPro" id="IPR036388">
    <property type="entry name" value="WH-like_DNA-bd_sf"/>
</dbReference>
<name>D7BAE8_ALLS1</name>